<dbReference type="EMBL" id="AY458639">
    <property type="protein sequence ID" value="AAR37801.1"/>
    <property type="molecule type" value="Genomic_DNA"/>
</dbReference>
<dbReference type="Pfam" id="PF00561">
    <property type="entry name" value="Abhydrolase_1"/>
    <property type="match status" value="1"/>
</dbReference>
<evidence type="ECO:0000259" key="1">
    <source>
        <dbReference type="Pfam" id="PF00561"/>
    </source>
</evidence>
<gene>
    <name evidence="2" type="ORF">MBMO_EBAC000-63A02.80</name>
</gene>
<organism evidence="2">
    <name type="scientific">uncultured marine bacterium 442</name>
    <dbReference type="NCBI Taxonomy" id="257392"/>
    <lineage>
        <taxon>Bacteria</taxon>
        <taxon>environmental samples</taxon>
    </lineage>
</organism>
<dbReference type="PANTHER" id="PTHR43798:SF33">
    <property type="entry name" value="HYDROLASE, PUTATIVE (AFU_ORTHOLOGUE AFUA_2G14860)-RELATED"/>
    <property type="match status" value="1"/>
</dbReference>
<reference evidence="2" key="1">
    <citation type="submission" date="2003-11" db="EMBL/GenBank/DDBJ databases">
        <authorList>
            <person name="Heidelberg J.F."/>
            <person name="Eisen J.A."/>
            <person name="Nelson W.C."/>
            <person name="DeLong E.F."/>
        </authorList>
    </citation>
    <scope>NUCLEOTIDE SEQUENCE</scope>
</reference>
<evidence type="ECO:0000313" key="2">
    <source>
        <dbReference type="EMBL" id="AAR37801.1"/>
    </source>
</evidence>
<dbReference type="PANTHER" id="PTHR43798">
    <property type="entry name" value="MONOACYLGLYCEROL LIPASE"/>
    <property type="match status" value="1"/>
</dbReference>
<accession>Q6SH18</accession>
<dbReference type="ESTHER" id="9gamm-a0z4j2">
    <property type="family name" value="Mg-chelatase_BchO"/>
</dbReference>
<protein>
    <submittedName>
        <fullName evidence="2">Lipase/esterase, Lip3/BchO family</fullName>
    </submittedName>
</protein>
<dbReference type="InterPro" id="IPR029058">
    <property type="entry name" value="AB_hydrolase_fold"/>
</dbReference>
<dbReference type="InterPro" id="IPR017497">
    <property type="entry name" value="BchO"/>
</dbReference>
<dbReference type="SUPFAM" id="SSF53474">
    <property type="entry name" value="alpha/beta-Hydrolases"/>
    <property type="match status" value="1"/>
</dbReference>
<proteinExistence type="predicted"/>
<dbReference type="GO" id="GO:0016020">
    <property type="term" value="C:membrane"/>
    <property type="evidence" value="ECO:0007669"/>
    <property type="project" value="TreeGrafter"/>
</dbReference>
<dbReference type="AlphaFoldDB" id="Q6SH18"/>
<reference evidence="2" key="2">
    <citation type="submission" date="2003-12" db="EMBL/GenBank/DDBJ databases">
        <title>Monterey Bay Coastal Ocean Microbial Observatory environmental clone sequencing.</title>
        <authorList>
            <person name="DeLong E.F."/>
        </authorList>
    </citation>
    <scope>NUCLEOTIDE SEQUENCE</scope>
</reference>
<dbReference type="InterPro" id="IPR050266">
    <property type="entry name" value="AB_hydrolase_sf"/>
</dbReference>
<name>Q6SH18_9BACT</name>
<feature type="domain" description="AB hydrolase-1" evidence="1">
    <location>
        <begin position="35"/>
        <end position="272"/>
    </location>
</feature>
<dbReference type="Gene3D" id="3.40.50.1820">
    <property type="entry name" value="alpha/beta hydrolase"/>
    <property type="match status" value="1"/>
</dbReference>
<dbReference type="NCBIfam" id="TIGR03056">
    <property type="entry name" value="bchO_mg_che_rel"/>
    <property type="match status" value="1"/>
</dbReference>
<sequence>MNLRDLPKFWPNSEYSRFIKVDDIDWHVQIRGTGPALLMIHGTGASTHSWAALADKLANQFTLVMPDLPGQGFSSPLPPEDVCIEGYARGLQSLLSALEVDPKLLVGHSAGAVIATHLALHQQFSPAAIVSLNGAFLPFGSAAAPVFNRLAQWLSKSRLLAYITAAHGMFNRPIRNMLVETGSNPSAQMLQCYRELISRPDHVTGTLKMMAGWDLADQRQVLPSLRTPLHLVVCTNDRTVSPWQSERLSEFVTCSKLYRVPDLGHLGHEEDPTPFADIIRAALPAKI</sequence>
<dbReference type="InterPro" id="IPR000073">
    <property type="entry name" value="AB_hydrolase_1"/>
</dbReference>